<organism evidence="3 4">
    <name type="scientific">Flagellimonas maritima</name>
    <dbReference type="NCBI Taxonomy" id="1383885"/>
    <lineage>
        <taxon>Bacteria</taxon>
        <taxon>Pseudomonadati</taxon>
        <taxon>Bacteroidota</taxon>
        <taxon>Flavobacteriia</taxon>
        <taxon>Flavobacteriales</taxon>
        <taxon>Flavobacteriaceae</taxon>
        <taxon>Flagellimonas</taxon>
    </lineage>
</organism>
<name>A0A2Z4LW21_9FLAO</name>
<evidence type="ECO:0000256" key="1">
    <source>
        <dbReference type="SAM" id="Phobius"/>
    </source>
</evidence>
<gene>
    <name evidence="3" type="ORF">HME9304_02741</name>
</gene>
<dbReference type="KEGG" id="spon:HME9304_02741"/>
<keyword evidence="1" id="KW-1133">Transmembrane helix</keyword>
<feature type="transmembrane region" description="Helical" evidence="1">
    <location>
        <begin position="18"/>
        <end position="36"/>
    </location>
</feature>
<dbReference type="Proteomes" id="UP000248536">
    <property type="component" value="Chromosome"/>
</dbReference>
<dbReference type="InterPro" id="IPR058916">
    <property type="entry name" value="PH_40"/>
</dbReference>
<proteinExistence type="predicted"/>
<keyword evidence="4" id="KW-1185">Reference proteome</keyword>
<keyword evidence="1" id="KW-0812">Transmembrane</keyword>
<evidence type="ECO:0000313" key="3">
    <source>
        <dbReference type="EMBL" id="AWX45714.1"/>
    </source>
</evidence>
<feature type="domain" description="PH" evidence="2">
    <location>
        <begin position="3"/>
        <end position="147"/>
    </location>
</feature>
<protein>
    <recommendedName>
        <fullName evidence="2">PH domain-containing protein</fullName>
    </recommendedName>
</protein>
<dbReference type="EMBL" id="CP030104">
    <property type="protein sequence ID" value="AWX45714.1"/>
    <property type="molecule type" value="Genomic_DNA"/>
</dbReference>
<dbReference type="AlphaFoldDB" id="A0A2Z4LW21"/>
<dbReference type="Pfam" id="PF26566">
    <property type="entry name" value="PH_40"/>
    <property type="match status" value="1"/>
</dbReference>
<accession>A0A2Z4LW21</accession>
<evidence type="ECO:0000313" key="4">
    <source>
        <dbReference type="Proteomes" id="UP000248536"/>
    </source>
</evidence>
<feature type="transmembrane region" description="Helical" evidence="1">
    <location>
        <begin position="48"/>
        <end position="69"/>
    </location>
</feature>
<sequence length="171" mass="20150">MEFTISNHRKYRYLYKPLLIGLAIDLILLIIGIWYYDLNFEKALKVLLALLVGQSILSYIPLLTFYWNYWKENKDSVLEINPDSGTFVFTGEKKIIEFYREDIEKVILHMSIPARHGRTIILFWHDFFYAKIFTAKGDIIVTCLLCDTITEYVPEDKVEKTSSHFAHAFPK</sequence>
<keyword evidence="1" id="KW-0472">Membrane</keyword>
<reference evidence="3 4" key="1">
    <citation type="submission" date="2018-06" db="EMBL/GenBank/DDBJ databases">
        <title>Spongiibacterium sp. HME9304 Genome sequencing and assembly.</title>
        <authorList>
            <person name="Kang H."/>
            <person name="Kim H."/>
            <person name="Joh K."/>
        </authorList>
    </citation>
    <scope>NUCLEOTIDE SEQUENCE [LARGE SCALE GENOMIC DNA]</scope>
    <source>
        <strain evidence="3 4">HME9304</strain>
    </source>
</reference>
<evidence type="ECO:0000259" key="2">
    <source>
        <dbReference type="Pfam" id="PF26566"/>
    </source>
</evidence>